<sequence length="141" mass="15790">WADEVSDSAKLGHVRVPVKMLRQEGKGLHEAKRQPLTDRLTWATFNPASKRGSVPGLCEEPSSLEQHCKVHLDKEVPHPIAVRELVRGNLSAFTNFISSFSLPGLTRPLYPIEVRLAYSETVLGTCLPFFPLDKQLRSECL</sequence>
<evidence type="ECO:0000313" key="1">
    <source>
        <dbReference type="EMBL" id="EEF27313.1"/>
    </source>
</evidence>
<gene>
    <name evidence="1" type="ORF">RCOM_2017960</name>
</gene>
<dbReference type="InParanoid" id="B9TA03"/>
<reference evidence="2" key="1">
    <citation type="journal article" date="2010" name="Nat. Biotechnol.">
        <title>Draft genome sequence of the oilseed species Ricinus communis.</title>
        <authorList>
            <person name="Chan A.P."/>
            <person name="Crabtree J."/>
            <person name="Zhao Q."/>
            <person name="Lorenzi H."/>
            <person name="Orvis J."/>
            <person name="Puiu D."/>
            <person name="Melake-Berhan A."/>
            <person name="Jones K.M."/>
            <person name="Redman J."/>
            <person name="Chen G."/>
            <person name="Cahoon E.B."/>
            <person name="Gedil M."/>
            <person name="Stanke M."/>
            <person name="Haas B.J."/>
            <person name="Wortman J.R."/>
            <person name="Fraser-Liggett C.M."/>
            <person name="Ravel J."/>
            <person name="Rabinowicz P.D."/>
        </authorList>
    </citation>
    <scope>NUCLEOTIDE SEQUENCE [LARGE SCALE GENOMIC DNA]</scope>
    <source>
        <strain evidence="2">cv. Hale</strain>
    </source>
</reference>
<proteinExistence type="predicted"/>
<accession>B9TA03</accession>
<protein>
    <submittedName>
        <fullName evidence="1">Uncharacterized protein</fullName>
    </submittedName>
</protein>
<feature type="non-terminal residue" evidence="1">
    <location>
        <position position="1"/>
    </location>
</feature>
<dbReference type="AlphaFoldDB" id="B9TA03"/>
<evidence type="ECO:0000313" key="2">
    <source>
        <dbReference type="Proteomes" id="UP000008311"/>
    </source>
</evidence>
<dbReference type="Proteomes" id="UP000008311">
    <property type="component" value="Unassembled WGS sequence"/>
</dbReference>
<name>B9TA03_RICCO</name>
<keyword evidence="2" id="KW-1185">Reference proteome</keyword>
<organism evidence="1 2">
    <name type="scientific">Ricinus communis</name>
    <name type="common">Castor bean</name>
    <dbReference type="NCBI Taxonomy" id="3988"/>
    <lineage>
        <taxon>Eukaryota</taxon>
        <taxon>Viridiplantae</taxon>
        <taxon>Streptophyta</taxon>
        <taxon>Embryophyta</taxon>
        <taxon>Tracheophyta</taxon>
        <taxon>Spermatophyta</taxon>
        <taxon>Magnoliopsida</taxon>
        <taxon>eudicotyledons</taxon>
        <taxon>Gunneridae</taxon>
        <taxon>Pentapetalae</taxon>
        <taxon>rosids</taxon>
        <taxon>fabids</taxon>
        <taxon>Malpighiales</taxon>
        <taxon>Euphorbiaceae</taxon>
        <taxon>Acalyphoideae</taxon>
        <taxon>Acalypheae</taxon>
        <taxon>Ricinus</taxon>
    </lineage>
</organism>
<dbReference type="EMBL" id="EQ975500">
    <property type="protein sequence ID" value="EEF27313.1"/>
    <property type="molecule type" value="Genomic_DNA"/>
</dbReference>